<sequence>MLIRRKISKDEIINLTKKDAWNFGNQVLYDMCSNNPEHKDKKIIIGKVWLIGRAYAAAIERRKNVSETGDGDDFYFKVVAPKIKEIGGELDRRIKALNKCGEITEDNLIQILDTHKFLTDIYYEITKLNKRSLASKYLHFHAPNKFYIYDSRADESIRKYISLDRSMKEKLKHIEADENYLEFVIRMFTFQNYIKEKYDIYLTPRQIDVFLLKY</sequence>
<protein>
    <submittedName>
        <fullName evidence="1">Uncharacterized protein</fullName>
    </submittedName>
</protein>
<comment type="caution">
    <text evidence="1">The sequence shown here is derived from an EMBL/GenBank/DDBJ whole genome shotgun (WGS) entry which is preliminary data.</text>
</comment>
<dbReference type="AlphaFoldDB" id="A0A919RY70"/>
<dbReference type="RefSeq" id="WP_212903174.1">
    <property type="nucleotide sequence ID" value="NZ_BOPZ01000006.1"/>
</dbReference>
<name>A0A919RY70_9CLOT</name>
<gene>
    <name evidence="1" type="ORF">CPJCM30710_11150</name>
</gene>
<evidence type="ECO:0000313" key="1">
    <source>
        <dbReference type="EMBL" id="GIM28449.1"/>
    </source>
</evidence>
<dbReference type="EMBL" id="BOPZ01000006">
    <property type="protein sequence ID" value="GIM28449.1"/>
    <property type="molecule type" value="Genomic_DNA"/>
</dbReference>
<dbReference type="Proteomes" id="UP000679179">
    <property type="component" value="Unassembled WGS sequence"/>
</dbReference>
<evidence type="ECO:0000313" key="2">
    <source>
        <dbReference type="Proteomes" id="UP000679179"/>
    </source>
</evidence>
<proteinExistence type="predicted"/>
<organism evidence="1 2">
    <name type="scientific">Clostridium polyendosporum</name>
    <dbReference type="NCBI Taxonomy" id="69208"/>
    <lineage>
        <taxon>Bacteria</taxon>
        <taxon>Bacillati</taxon>
        <taxon>Bacillota</taxon>
        <taxon>Clostridia</taxon>
        <taxon>Eubacteriales</taxon>
        <taxon>Clostridiaceae</taxon>
        <taxon>Clostridium</taxon>
    </lineage>
</organism>
<keyword evidence="2" id="KW-1185">Reference proteome</keyword>
<reference evidence="1" key="1">
    <citation type="submission" date="2021-03" db="EMBL/GenBank/DDBJ databases">
        <title>Taxonomic study of Clostridium polyendosporum from meadow-gley soil under rice.</title>
        <authorList>
            <person name="Kobayashi H."/>
            <person name="Tanizawa Y."/>
            <person name="Yagura M."/>
        </authorList>
    </citation>
    <scope>NUCLEOTIDE SEQUENCE</scope>
    <source>
        <strain evidence="1">JCM 30710</strain>
    </source>
</reference>
<accession>A0A919RY70</accession>